<proteinExistence type="inferred from homology"/>
<dbReference type="InterPro" id="IPR028081">
    <property type="entry name" value="Leu-bd"/>
</dbReference>
<reference evidence="4 5" key="1">
    <citation type="submission" date="2020-08" db="EMBL/GenBank/DDBJ databases">
        <title>Sequencing the genomes of 1000 actinobacteria strains.</title>
        <authorList>
            <person name="Klenk H.-P."/>
        </authorList>
    </citation>
    <scope>NUCLEOTIDE SEQUENCE [LARGE SCALE GENOMIC DNA]</scope>
    <source>
        <strain evidence="4 5">DSM 40129</strain>
    </source>
</reference>
<gene>
    <name evidence="4" type="ORF">HNR72_007561</name>
</gene>
<protein>
    <submittedName>
        <fullName evidence="4">ABC-type branched-subunit amino acid transport system substrate-binding protein</fullName>
    </submittedName>
</protein>
<comment type="caution">
    <text evidence="4">The sequence shown here is derived from an EMBL/GenBank/DDBJ whole genome shotgun (WGS) entry which is preliminary data.</text>
</comment>
<dbReference type="SUPFAM" id="SSF53822">
    <property type="entry name" value="Periplasmic binding protein-like I"/>
    <property type="match status" value="1"/>
</dbReference>
<keyword evidence="5" id="KW-1185">Reference proteome</keyword>
<evidence type="ECO:0000313" key="4">
    <source>
        <dbReference type="EMBL" id="MBB5816439.1"/>
    </source>
</evidence>
<sequence length="388" mass="41733">MSIVGDALEFVPGSRNHDAMFRHDLPAPEWFTADDSVLGVALVFPLQGPAGIFGPTCELCARLAAEEVNRDGGVLGRELRLVPVDGSGAPHEVADEVGALVDLGAVQGVTGWHISSVRQALAPRIAHRVPYVYTALYEGGEDTAGVFLTSETPRDQLRPAMELLARERGVRRWFVVGNDYVWPRHTARSARGYARADGGCVAGEVYLPLGTHDFEPVLRRVERSDADAVLMLLVGSDAVRFNREFAAYGLDARCLRLSTLMDENMLVASGPEATEDLYSTAGFFASLANRDTLEFHGRYAARYGVEAPALGSLGESCYEGVLLLAALLKRAGALDVSAVGAAAGAGSVSYEGPRGLLHLRDAHVRQRIYLARADGLDFDVLTELDARP</sequence>
<dbReference type="InterPro" id="IPR028082">
    <property type="entry name" value="Peripla_BP_I"/>
</dbReference>
<feature type="domain" description="Leucine-binding protein" evidence="3">
    <location>
        <begin position="40"/>
        <end position="374"/>
    </location>
</feature>
<evidence type="ECO:0000313" key="5">
    <source>
        <dbReference type="Proteomes" id="UP000579531"/>
    </source>
</evidence>
<dbReference type="Pfam" id="PF13458">
    <property type="entry name" value="Peripla_BP_6"/>
    <property type="match status" value="1"/>
</dbReference>
<comment type="similarity">
    <text evidence="1">Belongs to the leucine-binding protein family.</text>
</comment>
<evidence type="ECO:0000256" key="2">
    <source>
        <dbReference type="ARBA" id="ARBA00022729"/>
    </source>
</evidence>
<evidence type="ECO:0000256" key="1">
    <source>
        <dbReference type="ARBA" id="ARBA00010062"/>
    </source>
</evidence>
<accession>A0AA89QS23</accession>
<organism evidence="4 5">
    <name type="scientific">Streptomyces collinus</name>
    <dbReference type="NCBI Taxonomy" id="42684"/>
    <lineage>
        <taxon>Bacteria</taxon>
        <taxon>Bacillati</taxon>
        <taxon>Actinomycetota</taxon>
        <taxon>Actinomycetes</taxon>
        <taxon>Kitasatosporales</taxon>
        <taxon>Streptomycetaceae</taxon>
        <taxon>Streptomyces</taxon>
    </lineage>
</organism>
<dbReference type="AlphaFoldDB" id="A0AA89QS23"/>
<keyword evidence="2" id="KW-0732">Signal</keyword>
<name>A0AA89QS23_STRCU</name>
<dbReference type="EMBL" id="JACHLX010000002">
    <property type="protein sequence ID" value="MBB5816439.1"/>
    <property type="molecule type" value="Genomic_DNA"/>
</dbReference>
<dbReference type="Proteomes" id="UP000579531">
    <property type="component" value="Unassembled WGS sequence"/>
</dbReference>
<dbReference type="PANTHER" id="PTHR47628">
    <property type="match status" value="1"/>
</dbReference>
<dbReference type="Gene3D" id="3.40.50.2300">
    <property type="match status" value="2"/>
</dbReference>
<dbReference type="CDD" id="cd06358">
    <property type="entry name" value="PBP1_NHase"/>
    <property type="match status" value="1"/>
</dbReference>
<dbReference type="PANTHER" id="PTHR47628:SF1">
    <property type="entry name" value="ALIPHATIC AMIDASE EXPRESSION-REGULATING PROTEIN"/>
    <property type="match status" value="1"/>
</dbReference>
<evidence type="ECO:0000259" key="3">
    <source>
        <dbReference type="Pfam" id="PF13458"/>
    </source>
</evidence>